<sequence>MSPSFCDDIREYPRSSEKGWQIVVNTSEGVVTMPEGAEVGPELMPPFKTSLIETKQIVLPAMVHKTRTAYFLLKNDNETLGRFLKADLLTDKLNKLHDNLWLAGLPLPPRPLHRQVMMGRALKLTEMPDEHLVWHQTELLLKPLPDYLLCRDFWAENLCKEKTLYESATGFLLSYAWLIERKSDFKIAQDEGLISKDIEWRCWISFIKEFLIDINPFSLHQVNRRYLYGELRLTRLNHITRFLPSKWPHGNFVRGYISTSTWYQVFFESNFSWLLAVFAFFSMLLSAMQVGLAVDELSDNQQFENLSYGISLLAIASVFFGLALLSLVWGFLFCYHLFSTRSLNQRMQKKRNDIKLSA</sequence>
<feature type="transmembrane region" description="Helical" evidence="1">
    <location>
        <begin position="271"/>
        <end position="292"/>
    </location>
</feature>
<name>F0XJR2_GROCL</name>
<evidence type="ECO:0000313" key="3">
    <source>
        <dbReference type="Proteomes" id="UP000007796"/>
    </source>
</evidence>
<dbReference type="AlphaFoldDB" id="F0XJR2"/>
<dbReference type="RefSeq" id="XP_014171705.1">
    <property type="nucleotide sequence ID" value="XM_014316230.1"/>
</dbReference>
<dbReference type="PANTHER" id="PTHR34414">
    <property type="entry name" value="HET DOMAIN-CONTAINING PROTEIN-RELATED"/>
    <property type="match status" value="1"/>
</dbReference>
<evidence type="ECO:0000313" key="2">
    <source>
        <dbReference type="EMBL" id="EFX02223.1"/>
    </source>
</evidence>
<proteinExistence type="predicted"/>
<dbReference type="Pfam" id="PF20246">
    <property type="entry name" value="DUF6601"/>
    <property type="match status" value="1"/>
</dbReference>
<dbReference type="EMBL" id="GL629782">
    <property type="protein sequence ID" value="EFX02223.1"/>
    <property type="molecule type" value="Genomic_DNA"/>
</dbReference>
<dbReference type="STRING" id="655863.F0XJR2"/>
<evidence type="ECO:0000256" key="1">
    <source>
        <dbReference type="SAM" id="Phobius"/>
    </source>
</evidence>
<dbReference type="InParanoid" id="F0XJR2"/>
<dbReference type="GeneID" id="25975243"/>
<accession>F0XJR2</accession>
<dbReference type="PANTHER" id="PTHR34414:SF1">
    <property type="entry name" value="SUBTILISIN-LIKE SERINE PROTEASE"/>
    <property type="match status" value="1"/>
</dbReference>
<gene>
    <name evidence="2" type="ORF">CMQ_2272</name>
</gene>
<keyword evidence="3" id="KW-1185">Reference proteome</keyword>
<reference evidence="2 3" key="1">
    <citation type="journal article" date="2011" name="Proc. Natl. Acad. Sci. U.S.A.">
        <title>Genome and transcriptome analyses of the mountain pine beetle-fungal symbiont Grosmannia clavigera, a lodgepole pine pathogen.</title>
        <authorList>
            <person name="DiGuistini S."/>
            <person name="Wang Y."/>
            <person name="Liao N.Y."/>
            <person name="Taylor G."/>
            <person name="Tanguay P."/>
            <person name="Feau N."/>
            <person name="Henrissat B."/>
            <person name="Chan S.K."/>
            <person name="Hesse-Orce U."/>
            <person name="Alamouti S.M."/>
            <person name="Tsui C.K.M."/>
            <person name="Docking R.T."/>
            <person name="Levasseur A."/>
            <person name="Haridas S."/>
            <person name="Robertson G."/>
            <person name="Birol I."/>
            <person name="Holt R.A."/>
            <person name="Marra M.A."/>
            <person name="Hamelin R.C."/>
            <person name="Hirst M."/>
            <person name="Jones S.J.M."/>
            <person name="Bohlmann J."/>
            <person name="Breuil C."/>
        </authorList>
    </citation>
    <scope>NUCLEOTIDE SEQUENCE [LARGE SCALE GENOMIC DNA]</scope>
    <source>
        <strain evidence="3">kw1407 / UAMH 11150</strain>
    </source>
</reference>
<evidence type="ECO:0008006" key="4">
    <source>
        <dbReference type="Google" id="ProtNLM"/>
    </source>
</evidence>
<dbReference type="Proteomes" id="UP000007796">
    <property type="component" value="Unassembled WGS sequence"/>
</dbReference>
<keyword evidence="1" id="KW-1133">Transmembrane helix</keyword>
<protein>
    <recommendedName>
        <fullName evidence="4">Subtilisin-like serine protease</fullName>
    </recommendedName>
</protein>
<dbReference type="InterPro" id="IPR046536">
    <property type="entry name" value="DUF6601"/>
</dbReference>
<dbReference type="eggNOG" id="ENOG502RZMB">
    <property type="taxonomic scope" value="Eukaryota"/>
</dbReference>
<dbReference type="HOGENOM" id="CLU_043687_0_0_1"/>
<dbReference type="OrthoDB" id="5086500at2759"/>
<keyword evidence="1" id="KW-0812">Transmembrane</keyword>
<organism evidence="3">
    <name type="scientific">Grosmannia clavigera (strain kw1407 / UAMH 11150)</name>
    <name type="common">Blue stain fungus</name>
    <name type="synonym">Graphiocladiella clavigera</name>
    <dbReference type="NCBI Taxonomy" id="655863"/>
    <lineage>
        <taxon>Eukaryota</taxon>
        <taxon>Fungi</taxon>
        <taxon>Dikarya</taxon>
        <taxon>Ascomycota</taxon>
        <taxon>Pezizomycotina</taxon>
        <taxon>Sordariomycetes</taxon>
        <taxon>Sordariomycetidae</taxon>
        <taxon>Ophiostomatales</taxon>
        <taxon>Ophiostomataceae</taxon>
        <taxon>Leptographium</taxon>
    </lineage>
</organism>
<keyword evidence="1" id="KW-0472">Membrane</keyword>
<feature type="transmembrane region" description="Helical" evidence="1">
    <location>
        <begin position="312"/>
        <end position="338"/>
    </location>
</feature>